<dbReference type="InterPro" id="IPR003961">
    <property type="entry name" value="FN3_dom"/>
</dbReference>
<dbReference type="RefSeq" id="WP_349115718.1">
    <property type="nucleotide sequence ID" value="NZ_JBBNFM010000001.1"/>
</dbReference>
<dbReference type="SUPFAM" id="SSF49265">
    <property type="entry name" value="Fibronectin type III"/>
    <property type="match status" value="1"/>
</dbReference>
<sequence length="631" mass="70363">MKNRLKQIIVWCMVAALLCVNCSFTSEAKTGSKVTVPKTSITSVRSRSAGQVTVRFTKSKKAGSYQIQISTDKKFKKNVKSQKVSAKKTTVTFKKLKQGKKYYVRVRVYRTVKKKKYHSAWSKVKSVKVKKKTTKKDSGQKNTGDSNKSENTTDVTDATENAGTTKDTDTTGNTGATKDADTIGNPDAAGDTNSGGQESEDQKKEWDGTVELEKMEYELGDEIKVHYSKQPECAGEIKEYYTYGNRGEYIDYTERYTKKNENGNVVCTSVGHTSLCIIFPETEHYKETWISLGKVRIYNNEDPLGGFNLSGYKYGETMKKEVEDITVTNGTGSFCEWFACEGNAAWLNEHITFKVSDVTPKEYRNLMDWAGWNTSEPEIKVETYNLKGVYGETTSVTTSITSGKIEFSGKAMSQCKLTVTAGAGVRVCRLDAYRDGVLYDTMYVAPKPYDEDGNLLDTELYTKVRRNVEAKLWTDDMSNYDKLKTLADYISTTAHYPGYQCTQKDVNPTLWDGFSVDGIALYYNMFNMPVLNRAMALRGGIITCVAIDIVCAAAEEDLRLNYLYDKATDTVAEGEGVWLTIGDASTNPSAGAHESLAYKDADGNIVYIDAQGRMARNSCEEHGCLDKVIRD</sequence>
<reference evidence="4 5" key="1">
    <citation type="submission" date="2024-04" db="EMBL/GenBank/DDBJ databases">
        <title>Human intestinal bacterial collection.</title>
        <authorList>
            <person name="Pauvert C."/>
            <person name="Hitch T.C.A."/>
            <person name="Clavel T."/>
        </authorList>
    </citation>
    <scope>NUCLEOTIDE SEQUENCE [LARGE SCALE GENOMIC DNA]</scope>
    <source>
        <strain evidence="4 5">CLA-AA-H141</strain>
    </source>
</reference>
<feature type="compositionally biased region" description="Low complexity" evidence="1">
    <location>
        <begin position="161"/>
        <end position="177"/>
    </location>
</feature>
<dbReference type="InterPro" id="IPR036116">
    <property type="entry name" value="FN3_sf"/>
</dbReference>
<feature type="region of interest" description="Disordered" evidence="1">
    <location>
        <begin position="128"/>
        <end position="206"/>
    </location>
</feature>
<comment type="caution">
    <text evidence="4">The sequence shown here is derived from an EMBL/GenBank/DDBJ whole genome shotgun (WGS) entry which is preliminary data.</text>
</comment>
<gene>
    <name evidence="4" type="ORF">AAAT04_02980</name>
</gene>
<keyword evidence="5" id="KW-1185">Reference proteome</keyword>
<evidence type="ECO:0000256" key="1">
    <source>
        <dbReference type="SAM" id="MobiDB-lite"/>
    </source>
</evidence>
<accession>A0ABV1EGA7</accession>
<evidence type="ECO:0000313" key="5">
    <source>
        <dbReference type="Proteomes" id="UP001482186"/>
    </source>
</evidence>
<evidence type="ECO:0000259" key="3">
    <source>
        <dbReference type="PROSITE" id="PS50853"/>
    </source>
</evidence>
<protein>
    <submittedName>
        <fullName evidence="4">Fibronectin type III domain-containing protein</fullName>
    </submittedName>
</protein>
<name>A0ABV1EGA7_9FIRM</name>
<dbReference type="EMBL" id="JBBNFM010000001">
    <property type="protein sequence ID" value="MEQ2453010.1"/>
    <property type="molecule type" value="Genomic_DNA"/>
</dbReference>
<dbReference type="CDD" id="cd00063">
    <property type="entry name" value="FN3"/>
    <property type="match status" value="1"/>
</dbReference>
<feature type="compositionally biased region" description="Polar residues" evidence="1">
    <location>
        <begin position="140"/>
        <end position="159"/>
    </location>
</feature>
<feature type="chain" id="PRO_5045885696" evidence="2">
    <location>
        <begin position="29"/>
        <end position="631"/>
    </location>
</feature>
<proteinExistence type="predicted"/>
<evidence type="ECO:0000313" key="4">
    <source>
        <dbReference type="EMBL" id="MEQ2453010.1"/>
    </source>
</evidence>
<feature type="domain" description="Fibronectin type-III" evidence="3">
    <location>
        <begin position="37"/>
        <end position="132"/>
    </location>
</feature>
<keyword evidence="2" id="KW-0732">Signal</keyword>
<feature type="signal peptide" evidence="2">
    <location>
        <begin position="1"/>
        <end position="28"/>
    </location>
</feature>
<dbReference type="Gene3D" id="2.60.40.10">
    <property type="entry name" value="Immunoglobulins"/>
    <property type="match status" value="1"/>
</dbReference>
<dbReference type="InterPro" id="IPR013783">
    <property type="entry name" value="Ig-like_fold"/>
</dbReference>
<evidence type="ECO:0000256" key="2">
    <source>
        <dbReference type="SAM" id="SignalP"/>
    </source>
</evidence>
<dbReference type="PROSITE" id="PS50853">
    <property type="entry name" value="FN3"/>
    <property type="match status" value="1"/>
</dbReference>
<dbReference type="Proteomes" id="UP001482186">
    <property type="component" value="Unassembled WGS sequence"/>
</dbReference>
<organism evidence="4 5">
    <name type="scientific">Coprococcus ammoniilyticus</name>
    <dbReference type="NCBI Taxonomy" id="2981785"/>
    <lineage>
        <taxon>Bacteria</taxon>
        <taxon>Bacillati</taxon>
        <taxon>Bacillota</taxon>
        <taxon>Clostridia</taxon>
        <taxon>Lachnospirales</taxon>
        <taxon>Lachnospiraceae</taxon>
        <taxon>Coprococcus</taxon>
    </lineage>
</organism>